<dbReference type="RefSeq" id="WP_084841416.1">
    <property type="nucleotide sequence ID" value="NZ_ARYN01000007.1"/>
</dbReference>
<keyword evidence="4" id="KW-1185">Reference proteome</keyword>
<evidence type="ECO:0000313" key="4">
    <source>
        <dbReference type="Proteomes" id="UP000192746"/>
    </source>
</evidence>
<comment type="caution">
    <text evidence="3">The sequence shown here is derived from an EMBL/GenBank/DDBJ whole genome shotgun (WGS) entry which is preliminary data.</text>
</comment>
<gene>
    <name evidence="3" type="ORF">IIF7_09340</name>
</gene>
<feature type="region of interest" description="Disordered" evidence="1">
    <location>
        <begin position="21"/>
        <end position="47"/>
    </location>
</feature>
<keyword evidence="2" id="KW-0732">Signal</keyword>
<evidence type="ECO:0000313" key="3">
    <source>
        <dbReference type="EMBL" id="ORL45845.1"/>
    </source>
</evidence>
<feature type="chain" id="PRO_5012078752" description="Lipoprotein" evidence="2">
    <location>
        <begin position="17"/>
        <end position="191"/>
    </location>
</feature>
<reference evidence="3 4" key="1">
    <citation type="submission" date="2013-04" db="EMBL/GenBank/DDBJ databases">
        <title>Zunongwangia sp. 22II14-10F7 Genome Sequencing.</title>
        <authorList>
            <person name="Lai Q."/>
            <person name="Shao Z."/>
        </authorList>
    </citation>
    <scope>NUCLEOTIDE SEQUENCE [LARGE SCALE GENOMIC DNA]</scope>
    <source>
        <strain evidence="3 4">22II14-10F7</strain>
    </source>
</reference>
<evidence type="ECO:0000256" key="2">
    <source>
        <dbReference type="SAM" id="SignalP"/>
    </source>
</evidence>
<dbReference type="STRING" id="1185767.IIF7_09340"/>
<dbReference type="AlphaFoldDB" id="A0A1Y1T5I9"/>
<dbReference type="OrthoDB" id="1429961at2"/>
<organism evidence="3 4">
    <name type="scientific">Zunongwangia atlantica 22II14-10F7</name>
    <dbReference type="NCBI Taxonomy" id="1185767"/>
    <lineage>
        <taxon>Bacteria</taxon>
        <taxon>Pseudomonadati</taxon>
        <taxon>Bacteroidota</taxon>
        <taxon>Flavobacteriia</taxon>
        <taxon>Flavobacteriales</taxon>
        <taxon>Flavobacteriaceae</taxon>
        <taxon>Zunongwangia</taxon>
    </lineage>
</organism>
<dbReference type="Proteomes" id="UP000192746">
    <property type="component" value="Unassembled WGS sequence"/>
</dbReference>
<feature type="compositionally biased region" description="Polar residues" evidence="1">
    <location>
        <begin position="26"/>
        <end position="40"/>
    </location>
</feature>
<evidence type="ECO:0000256" key="1">
    <source>
        <dbReference type="SAM" id="MobiDB-lite"/>
    </source>
</evidence>
<proteinExistence type="predicted"/>
<dbReference type="EMBL" id="ARYN01000007">
    <property type="protein sequence ID" value="ORL45845.1"/>
    <property type="molecule type" value="Genomic_DNA"/>
</dbReference>
<dbReference type="PROSITE" id="PS51257">
    <property type="entry name" value="PROKAR_LIPOPROTEIN"/>
    <property type="match status" value="1"/>
</dbReference>
<sequence length="191" mass="21387">MIKKSFIILFALLAFACKNNTKDQSKNSSGKEVNVEQNETNVDEENDINKYDNIDNLEESVDTSKTNSAAGEISGRYTKEGEADEACNCYCVEVSLTGNSEFCLQPDRMYINVRFEKTANGYNAFYVSPSSKNTNKDLPWDDFDKDEAIATLQPTKTGLKLDWLGFKIEGQLATDYAIFGKKTLEGNFTKS</sequence>
<evidence type="ECO:0008006" key="5">
    <source>
        <dbReference type="Google" id="ProtNLM"/>
    </source>
</evidence>
<accession>A0A1Y1T5I9</accession>
<feature type="signal peptide" evidence="2">
    <location>
        <begin position="1"/>
        <end position="16"/>
    </location>
</feature>
<name>A0A1Y1T5I9_9FLAO</name>
<protein>
    <recommendedName>
        <fullName evidence="5">Lipoprotein</fullName>
    </recommendedName>
</protein>